<feature type="transmembrane region" description="Helical" evidence="1">
    <location>
        <begin position="171"/>
        <end position="189"/>
    </location>
</feature>
<feature type="transmembrane region" description="Helical" evidence="1">
    <location>
        <begin position="58"/>
        <end position="85"/>
    </location>
</feature>
<dbReference type="EMBL" id="QTSU01000001">
    <property type="protein sequence ID" value="RDZ29504.1"/>
    <property type="molecule type" value="Genomic_DNA"/>
</dbReference>
<dbReference type="GO" id="GO:0005886">
    <property type="term" value="C:plasma membrane"/>
    <property type="evidence" value="ECO:0007669"/>
    <property type="project" value="UniProtKB-ARBA"/>
</dbReference>
<keyword evidence="1" id="KW-0472">Membrane</keyword>
<comment type="caution">
    <text evidence="3">The sequence shown here is derived from an EMBL/GenBank/DDBJ whole genome shotgun (WGS) entry which is preliminary data.</text>
</comment>
<feature type="transmembrane region" description="Helical" evidence="1">
    <location>
        <begin position="141"/>
        <end position="165"/>
    </location>
</feature>
<gene>
    <name evidence="3" type="ORF">DX914_10625</name>
</gene>
<reference evidence="3 4" key="1">
    <citation type="submission" date="2018-08" db="EMBL/GenBank/DDBJ databases">
        <title>Lysobacter sp. zong2l5, whole genome shotgun sequence.</title>
        <authorList>
            <person name="Zhang X."/>
            <person name="Feng G."/>
            <person name="Zhu H."/>
        </authorList>
    </citation>
    <scope>NUCLEOTIDE SEQUENCE [LARGE SCALE GENOMIC DNA]</scope>
    <source>
        <strain evidence="4">zong2l5</strain>
    </source>
</reference>
<name>A0A371K6L9_9GAMM</name>
<dbReference type="Proteomes" id="UP000264492">
    <property type="component" value="Unassembled WGS sequence"/>
</dbReference>
<feature type="transmembrane region" description="Helical" evidence="1">
    <location>
        <begin position="91"/>
        <end position="113"/>
    </location>
</feature>
<evidence type="ECO:0000313" key="4">
    <source>
        <dbReference type="Proteomes" id="UP000264492"/>
    </source>
</evidence>
<evidence type="ECO:0000259" key="2">
    <source>
        <dbReference type="Pfam" id="PF09335"/>
    </source>
</evidence>
<evidence type="ECO:0000256" key="1">
    <source>
        <dbReference type="SAM" id="Phobius"/>
    </source>
</evidence>
<accession>A0A371K6L9</accession>
<proteinExistence type="predicted"/>
<keyword evidence="4" id="KW-1185">Reference proteome</keyword>
<keyword evidence="1" id="KW-1133">Transmembrane helix</keyword>
<organism evidence="3 4">
    <name type="scientific">Lysobacter silvisoli</name>
    <dbReference type="NCBI Taxonomy" id="2293254"/>
    <lineage>
        <taxon>Bacteria</taxon>
        <taxon>Pseudomonadati</taxon>
        <taxon>Pseudomonadota</taxon>
        <taxon>Gammaproteobacteria</taxon>
        <taxon>Lysobacterales</taxon>
        <taxon>Lysobacteraceae</taxon>
        <taxon>Lysobacter</taxon>
    </lineage>
</organism>
<dbReference type="InterPro" id="IPR032816">
    <property type="entry name" value="VTT_dom"/>
</dbReference>
<keyword evidence="1" id="KW-0812">Transmembrane</keyword>
<dbReference type="Pfam" id="PF09335">
    <property type="entry name" value="VTT_dom"/>
    <property type="match status" value="1"/>
</dbReference>
<sequence>MGVAMNRAASAAVARASWWRLAAFACLLLVAVLAPFALWGEAMDRAAPAWLAAQQAPLWLAALGIGLLVADVLLPVPSSVVAMLLCWSLGPLWGGAAVAAGSLLGFALGYALGRLLPQARLRRWIGAALWDRASARARERALWWIVIARPLPVLAELSALLAGAWGLPATAAFAHAALASCALGALYGASAWLGLRQAQPLAMLAAMAVLPVAAWCLHRFFLRRLTAGAGPVVPREHDGGTAP</sequence>
<evidence type="ECO:0000313" key="3">
    <source>
        <dbReference type="EMBL" id="RDZ29504.1"/>
    </source>
</evidence>
<protein>
    <recommendedName>
        <fullName evidence="2">VTT domain-containing protein</fullName>
    </recommendedName>
</protein>
<dbReference type="AlphaFoldDB" id="A0A371K6L9"/>
<feature type="transmembrane region" description="Helical" evidence="1">
    <location>
        <begin position="201"/>
        <end position="221"/>
    </location>
</feature>
<feature type="transmembrane region" description="Helical" evidence="1">
    <location>
        <begin position="18"/>
        <end position="38"/>
    </location>
</feature>
<feature type="domain" description="VTT" evidence="2">
    <location>
        <begin position="76"/>
        <end position="186"/>
    </location>
</feature>